<dbReference type="AlphaFoldDB" id="A0A1I1VSM7"/>
<dbReference type="EMBL" id="FONA01000003">
    <property type="protein sequence ID" value="SFD85834.1"/>
    <property type="molecule type" value="Genomic_DNA"/>
</dbReference>
<evidence type="ECO:0000313" key="1">
    <source>
        <dbReference type="EMBL" id="SFD85834.1"/>
    </source>
</evidence>
<dbReference type="RefSeq" id="WP_138956848.1">
    <property type="nucleotide sequence ID" value="NZ_AFSL01000019.1"/>
</dbReference>
<keyword evidence="2" id="KW-1185">Reference proteome</keyword>
<name>A0A1I1VSM7_9BACT</name>
<dbReference type="Proteomes" id="UP000181976">
    <property type="component" value="Unassembled WGS sequence"/>
</dbReference>
<organism evidence="1 2">
    <name type="scientific">Thermophagus xiamenensis</name>
    <dbReference type="NCBI Taxonomy" id="385682"/>
    <lineage>
        <taxon>Bacteria</taxon>
        <taxon>Pseudomonadati</taxon>
        <taxon>Bacteroidota</taxon>
        <taxon>Bacteroidia</taxon>
        <taxon>Marinilabiliales</taxon>
        <taxon>Marinilabiliaceae</taxon>
        <taxon>Thermophagus</taxon>
    </lineage>
</organism>
<gene>
    <name evidence="1" type="ORF">SAMN05444380_10342</name>
</gene>
<sequence length="138" mass="15856">MKTLEELTRVQYGDYKGDVAVDTQSGTDFLKFCKEKDVDVDNEFPIGFSFGESTTSGIGRKDEVHFTVYTIDKNVAGSNYDEIEKYIKSNSGSIKLKKYYLSIKYSELTKFITRYKVTCFNSMRDIIREVDIIGDDNM</sequence>
<dbReference type="eggNOG" id="ENOG5033F9X">
    <property type="taxonomic scope" value="Bacteria"/>
</dbReference>
<protein>
    <submittedName>
        <fullName evidence="1">Uncharacterized protein</fullName>
    </submittedName>
</protein>
<dbReference type="InParanoid" id="A0A1I1VSM7"/>
<reference evidence="1 2" key="1">
    <citation type="submission" date="2016-10" db="EMBL/GenBank/DDBJ databases">
        <authorList>
            <person name="de Groot N.N."/>
        </authorList>
    </citation>
    <scope>NUCLEOTIDE SEQUENCE [LARGE SCALE GENOMIC DNA]</scope>
    <source>
        <strain evidence="1 2">DSM 19012</strain>
    </source>
</reference>
<evidence type="ECO:0000313" key="2">
    <source>
        <dbReference type="Proteomes" id="UP000181976"/>
    </source>
</evidence>
<accession>A0A1I1VSM7</accession>
<proteinExistence type="predicted"/>